<dbReference type="Proteomes" id="UP000238442">
    <property type="component" value="Chromosome"/>
</dbReference>
<evidence type="ECO:0000259" key="3">
    <source>
        <dbReference type="PROSITE" id="PS51186"/>
    </source>
</evidence>
<dbReference type="GO" id="GO:0016747">
    <property type="term" value="F:acyltransferase activity, transferring groups other than amino-acyl groups"/>
    <property type="evidence" value="ECO:0007669"/>
    <property type="project" value="InterPro"/>
</dbReference>
<dbReference type="SUPFAM" id="SSF55729">
    <property type="entry name" value="Acyl-CoA N-acyltransferases (Nat)"/>
    <property type="match status" value="1"/>
</dbReference>
<evidence type="ECO:0000313" key="4">
    <source>
        <dbReference type="EMBL" id="AVI49646.1"/>
    </source>
</evidence>
<keyword evidence="1 4" id="KW-0808">Transferase</keyword>
<dbReference type="Gene3D" id="3.40.630.30">
    <property type="match status" value="1"/>
</dbReference>
<gene>
    <name evidence="4" type="ORF">C5O00_00090</name>
</gene>
<dbReference type="RefSeq" id="WP_105213826.1">
    <property type="nucleotide sequence ID" value="NZ_CP027062.1"/>
</dbReference>
<evidence type="ECO:0000313" key="5">
    <source>
        <dbReference type="Proteomes" id="UP000238442"/>
    </source>
</evidence>
<accession>A0A2S0HSL0</accession>
<keyword evidence="5" id="KW-1185">Reference proteome</keyword>
<dbReference type="PROSITE" id="PS51186">
    <property type="entry name" value="GNAT"/>
    <property type="match status" value="1"/>
</dbReference>
<protein>
    <submittedName>
        <fullName evidence="4">GNAT family N-acetyltransferase</fullName>
    </submittedName>
</protein>
<proteinExistence type="predicted"/>
<dbReference type="CDD" id="cd04301">
    <property type="entry name" value="NAT_SF"/>
    <property type="match status" value="1"/>
</dbReference>
<name>A0A2S0HSL0_9FLAO</name>
<dbReference type="KEGG" id="aue:C5O00_00090"/>
<dbReference type="OrthoDB" id="9803233at2"/>
<dbReference type="InterPro" id="IPR050832">
    <property type="entry name" value="Bact_Acetyltransf"/>
</dbReference>
<dbReference type="InterPro" id="IPR016181">
    <property type="entry name" value="Acyl_CoA_acyltransferase"/>
</dbReference>
<sequence length="151" mass="17236">MIRLRRTSANDSHFITLVKALDEDLAIRDGEDHDFYHQFNAIDQIKYALVAYMGTTPVGCGAIKQLDNTAMEVKRMYTLPSHRGNGIASRILDELENWARELGFPCCRLETGRKQPEAISLYEKSGYKVIPNYGQYQGVENSVCFQKELKK</sequence>
<feature type="domain" description="N-acetyltransferase" evidence="3">
    <location>
        <begin position="2"/>
        <end position="150"/>
    </location>
</feature>
<dbReference type="PANTHER" id="PTHR43877">
    <property type="entry name" value="AMINOALKYLPHOSPHONATE N-ACETYLTRANSFERASE-RELATED-RELATED"/>
    <property type="match status" value="1"/>
</dbReference>
<keyword evidence="2" id="KW-0012">Acyltransferase</keyword>
<organism evidence="4 5">
    <name type="scientific">Pukyongia salina</name>
    <dbReference type="NCBI Taxonomy" id="2094025"/>
    <lineage>
        <taxon>Bacteria</taxon>
        <taxon>Pseudomonadati</taxon>
        <taxon>Bacteroidota</taxon>
        <taxon>Flavobacteriia</taxon>
        <taxon>Flavobacteriales</taxon>
        <taxon>Flavobacteriaceae</taxon>
        <taxon>Pukyongia</taxon>
    </lineage>
</organism>
<dbReference type="PANTHER" id="PTHR43877:SF2">
    <property type="entry name" value="AMINOALKYLPHOSPHONATE N-ACETYLTRANSFERASE-RELATED"/>
    <property type="match status" value="1"/>
</dbReference>
<dbReference type="Pfam" id="PF00583">
    <property type="entry name" value="Acetyltransf_1"/>
    <property type="match status" value="1"/>
</dbReference>
<evidence type="ECO:0000256" key="2">
    <source>
        <dbReference type="ARBA" id="ARBA00023315"/>
    </source>
</evidence>
<dbReference type="InterPro" id="IPR000182">
    <property type="entry name" value="GNAT_dom"/>
</dbReference>
<dbReference type="AlphaFoldDB" id="A0A2S0HSL0"/>
<evidence type="ECO:0000256" key="1">
    <source>
        <dbReference type="ARBA" id="ARBA00022679"/>
    </source>
</evidence>
<reference evidence="4 5" key="1">
    <citation type="submission" date="2018-02" db="EMBL/GenBank/DDBJ databases">
        <title>Genomic analysis of the strain RR4-38 isolated from a seawater recirculating aquaculture system.</title>
        <authorList>
            <person name="Kim Y.-S."/>
            <person name="Jang Y.H."/>
            <person name="Kim K.-H."/>
        </authorList>
    </citation>
    <scope>NUCLEOTIDE SEQUENCE [LARGE SCALE GENOMIC DNA]</scope>
    <source>
        <strain evidence="4 5">RR4-38</strain>
    </source>
</reference>
<dbReference type="EMBL" id="CP027062">
    <property type="protein sequence ID" value="AVI49646.1"/>
    <property type="molecule type" value="Genomic_DNA"/>
</dbReference>